<dbReference type="InterPro" id="IPR009003">
    <property type="entry name" value="Peptidase_S1_PA"/>
</dbReference>
<dbReference type="PROSITE" id="PS50240">
    <property type="entry name" value="TRYPSIN_DOM"/>
    <property type="match status" value="1"/>
</dbReference>
<dbReference type="FunFam" id="2.40.10.10:FF:000002">
    <property type="entry name" value="Transmembrane protease serine"/>
    <property type="match status" value="1"/>
</dbReference>
<dbReference type="InterPro" id="IPR050127">
    <property type="entry name" value="Serine_Proteases_S1"/>
</dbReference>
<evidence type="ECO:0000256" key="2">
    <source>
        <dbReference type="ARBA" id="ARBA00022801"/>
    </source>
</evidence>
<keyword evidence="3" id="KW-0720">Serine protease</keyword>
<evidence type="ECO:0000259" key="6">
    <source>
        <dbReference type="PROSITE" id="PS50240"/>
    </source>
</evidence>
<dbReference type="MEROPS" id="S01.969"/>
<dbReference type="SUPFAM" id="SSF50494">
    <property type="entry name" value="Trypsin-like serine proteases"/>
    <property type="match status" value="1"/>
</dbReference>
<evidence type="ECO:0000313" key="7">
    <source>
        <dbReference type="EMBL" id="ABA02193.1"/>
    </source>
</evidence>
<keyword evidence="4" id="KW-1015">Disulfide bond</keyword>
<dbReference type="GO" id="GO:0006508">
    <property type="term" value="P:proteolysis"/>
    <property type="evidence" value="ECO:0007669"/>
    <property type="project" value="UniProtKB-KW"/>
</dbReference>
<dbReference type="GO" id="GO:0005615">
    <property type="term" value="C:extracellular space"/>
    <property type="evidence" value="ECO:0007669"/>
    <property type="project" value="TreeGrafter"/>
</dbReference>
<protein>
    <submittedName>
        <fullName evidence="7">Serine-protease</fullName>
    </submittedName>
</protein>
<keyword evidence="1 7" id="KW-0645">Protease</keyword>
<comment type="similarity">
    <text evidence="5">Belongs to the peptidase S1 family. CLIP subfamily.</text>
</comment>
<dbReference type="Pfam" id="PF00089">
    <property type="entry name" value="Trypsin"/>
    <property type="match status" value="1"/>
</dbReference>
<accession>Q3S2W5</accession>
<dbReference type="SMR" id="Q3S2W5"/>
<dbReference type="GO" id="GO:0004252">
    <property type="term" value="F:serine-type endopeptidase activity"/>
    <property type="evidence" value="ECO:0007669"/>
    <property type="project" value="InterPro"/>
</dbReference>
<keyword evidence="2" id="KW-0378">Hydrolase</keyword>
<dbReference type="PROSITE" id="PS00135">
    <property type="entry name" value="TRYPSIN_SER"/>
    <property type="match status" value="1"/>
</dbReference>
<reference evidence="7" key="1">
    <citation type="submission" date="2005-08" db="EMBL/GenBank/DDBJ databases">
        <authorList>
            <person name="Caponera J.A."/>
            <person name="Rawson P.D."/>
        </authorList>
    </citation>
    <scope>NUCLEOTIDE SEQUENCE</scope>
</reference>
<feature type="domain" description="Peptidase S1" evidence="6">
    <location>
        <begin position="1"/>
        <end position="167"/>
    </location>
</feature>
<organism evidence="7">
    <name type="scientific">Mytilus edulis</name>
    <name type="common">Blue mussel</name>
    <dbReference type="NCBI Taxonomy" id="6550"/>
    <lineage>
        <taxon>Eukaryota</taxon>
        <taxon>Metazoa</taxon>
        <taxon>Spiralia</taxon>
        <taxon>Lophotrochozoa</taxon>
        <taxon>Mollusca</taxon>
        <taxon>Bivalvia</taxon>
        <taxon>Autobranchia</taxon>
        <taxon>Pteriomorphia</taxon>
        <taxon>Mytilida</taxon>
        <taxon>Mytiloidea</taxon>
        <taxon>Mytilidae</taxon>
        <taxon>Mytilinae</taxon>
        <taxon>Mytilus</taxon>
    </lineage>
</organism>
<dbReference type="InterPro" id="IPR033116">
    <property type="entry name" value="TRYPSIN_SER"/>
</dbReference>
<evidence type="ECO:0000256" key="5">
    <source>
        <dbReference type="ARBA" id="ARBA00024195"/>
    </source>
</evidence>
<dbReference type="Gene3D" id="2.40.10.10">
    <property type="entry name" value="Trypsin-like serine proteases"/>
    <property type="match status" value="2"/>
</dbReference>
<dbReference type="AlphaFoldDB" id="Q3S2W5"/>
<evidence type="ECO:0000256" key="4">
    <source>
        <dbReference type="ARBA" id="ARBA00023157"/>
    </source>
</evidence>
<evidence type="ECO:0000256" key="1">
    <source>
        <dbReference type="ARBA" id="ARBA00022670"/>
    </source>
</evidence>
<dbReference type="InterPro" id="IPR043504">
    <property type="entry name" value="Peptidase_S1_PA_chymotrypsin"/>
</dbReference>
<dbReference type="InterPro" id="IPR001254">
    <property type="entry name" value="Trypsin_dom"/>
</dbReference>
<proteinExistence type="evidence at transcript level"/>
<sequence length="167" mass="18303">MRSYFVRKIIIHPEYNYLSNDNDIAIMTPSQTVTENDDVSPICVTNTPIPYFFDHECVVTGWGSTDQGSGSTVDKLQQVYIRVLKEELCKSAIPEYNPHTMVCGAVGTRGQDACKGDSGGPFACLNQNGLWDLIGVVSFGLRCGSGELLPGVYTNVYTYSTWIGQTA</sequence>
<name>Q3S2W5_MYTED</name>
<dbReference type="EMBL" id="DQ176012">
    <property type="protein sequence ID" value="ABA02193.1"/>
    <property type="molecule type" value="mRNA"/>
</dbReference>
<feature type="non-terminal residue" evidence="7">
    <location>
        <position position="1"/>
    </location>
</feature>
<dbReference type="PANTHER" id="PTHR24264:SF69">
    <property type="entry name" value="TRYPSIN-3"/>
    <property type="match status" value="1"/>
</dbReference>
<dbReference type="SMART" id="SM00020">
    <property type="entry name" value="Tryp_SPc"/>
    <property type="match status" value="1"/>
</dbReference>
<dbReference type="PANTHER" id="PTHR24264">
    <property type="entry name" value="TRYPSIN-RELATED"/>
    <property type="match status" value="1"/>
</dbReference>
<dbReference type="CDD" id="cd00190">
    <property type="entry name" value="Tryp_SPc"/>
    <property type="match status" value="1"/>
</dbReference>
<evidence type="ECO:0000256" key="3">
    <source>
        <dbReference type="ARBA" id="ARBA00022825"/>
    </source>
</evidence>